<evidence type="ECO:0000313" key="3">
    <source>
        <dbReference type="Proteomes" id="UP000255082"/>
    </source>
</evidence>
<dbReference type="GO" id="GO:0007165">
    <property type="term" value="P:signal transduction"/>
    <property type="evidence" value="ECO:0007669"/>
    <property type="project" value="InterPro"/>
</dbReference>
<dbReference type="EMBL" id="UGRU01000001">
    <property type="protein sequence ID" value="SUA46441.1"/>
    <property type="molecule type" value="Genomic_DNA"/>
</dbReference>
<dbReference type="RefSeq" id="WP_063917287.1">
    <property type="nucleotide sequence ID" value="NZ_JAJFOE010000001.1"/>
</dbReference>
<dbReference type="Proteomes" id="UP000255082">
    <property type="component" value="Unassembled WGS sequence"/>
</dbReference>
<proteinExistence type="predicted"/>
<dbReference type="PROSITE" id="PS50104">
    <property type="entry name" value="TIR"/>
    <property type="match status" value="1"/>
</dbReference>
<dbReference type="OrthoDB" id="3885120at2"/>
<feature type="domain" description="TIR" evidence="1">
    <location>
        <begin position="3"/>
        <end position="138"/>
    </location>
</feature>
<protein>
    <recommendedName>
        <fullName evidence="1">TIR domain-containing protein</fullName>
    </recommendedName>
</protein>
<evidence type="ECO:0000313" key="2">
    <source>
        <dbReference type="EMBL" id="SUA46441.1"/>
    </source>
</evidence>
<dbReference type="SUPFAM" id="SSF52200">
    <property type="entry name" value="Toll/Interleukin receptor TIR domain"/>
    <property type="match status" value="1"/>
</dbReference>
<evidence type="ECO:0000259" key="1">
    <source>
        <dbReference type="PROSITE" id="PS50104"/>
    </source>
</evidence>
<accession>A0A378X1B6</accession>
<dbReference type="AlphaFoldDB" id="A0A378X1B6"/>
<sequence length="150" mass="16782">MAPPWDFFISYANEDGDPAWAQWIADTLENAGHSCRLQAWDIDTGANFVVQMDQFVRDATRLIVVLSPAYLGDRPMVKAEWTAKFIDDADGKARLLLPVMVRRCDVKGLLGPRVYVDLVGKTDDEARALLLDAVRTDRGRPDFVPFPGSE</sequence>
<dbReference type="Pfam" id="PF13676">
    <property type="entry name" value="TIR_2"/>
    <property type="match status" value="1"/>
</dbReference>
<dbReference type="InterPro" id="IPR000157">
    <property type="entry name" value="TIR_dom"/>
</dbReference>
<dbReference type="InterPro" id="IPR035897">
    <property type="entry name" value="Toll_tir_struct_dom_sf"/>
</dbReference>
<reference evidence="2 3" key="1">
    <citation type="submission" date="2018-06" db="EMBL/GenBank/DDBJ databases">
        <authorList>
            <consortium name="Pathogen Informatics"/>
            <person name="Doyle S."/>
        </authorList>
    </citation>
    <scope>NUCLEOTIDE SEQUENCE [LARGE SCALE GENOMIC DNA]</scope>
    <source>
        <strain evidence="2 3">NCTC13184</strain>
    </source>
</reference>
<dbReference type="Gene3D" id="3.40.50.10140">
    <property type="entry name" value="Toll/interleukin-1 receptor homology (TIR) domain"/>
    <property type="match status" value="1"/>
</dbReference>
<organism evidence="2 3">
    <name type="scientific">Nocardia africana</name>
    <dbReference type="NCBI Taxonomy" id="134964"/>
    <lineage>
        <taxon>Bacteria</taxon>
        <taxon>Bacillati</taxon>
        <taxon>Actinomycetota</taxon>
        <taxon>Actinomycetes</taxon>
        <taxon>Mycobacteriales</taxon>
        <taxon>Nocardiaceae</taxon>
        <taxon>Nocardia</taxon>
    </lineage>
</organism>
<name>A0A378X1B6_9NOCA</name>
<gene>
    <name evidence="2" type="ORF">NCTC13184_04966</name>
</gene>